<gene>
    <name evidence="4 5" type="primary">fliW</name>
    <name evidence="5" type="ORF">GCM10009668_19050</name>
</gene>
<protein>
    <recommendedName>
        <fullName evidence="4">Flagellar assembly factor FliW</fullName>
    </recommendedName>
</protein>
<evidence type="ECO:0000256" key="1">
    <source>
        <dbReference type="ARBA" id="ARBA00022490"/>
    </source>
</evidence>
<dbReference type="InterPro" id="IPR003775">
    <property type="entry name" value="Flagellar_assembly_factor_FliW"/>
</dbReference>
<keyword evidence="1 4" id="KW-0963">Cytoplasm</keyword>
<dbReference type="PANTHER" id="PTHR39190:SF1">
    <property type="entry name" value="FLAGELLAR ASSEMBLY FACTOR FLIW"/>
    <property type="match status" value="1"/>
</dbReference>
<keyword evidence="3 4" id="KW-0810">Translation regulation</keyword>
<keyword evidence="2 4" id="KW-1005">Bacterial flagellum biogenesis</keyword>
<keyword evidence="5" id="KW-0282">Flagellum</keyword>
<dbReference type="Proteomes" id="UP001501581">
    <property type="component" value="Unassembled WGS sequence"/>
</dbReference>
<dbReference type="EMBL" id="BAAALG010000007">
    <property type="protein sequence ID" value="GAA1101073.1"/>
    <property type="molecule type" value="Genomic_DNA"/>
</dbReference>
<evidence type="ECO:0000313" key="5">
    <source>
        <dbReference type="EMBL" id="GAA1101073.1"/>
    </source>
</evidence>
<evidence type="ECO:0000313" key="6">
    <source>
        <dbReference type="Proteomes" id="UP001501581"/>
    </source>
</evidence>
<sequence>MIATLAADVEPGAVRGAEMEIPEIPVIELVRPMPGFSDDLSFTLVRLDDDGTLCELRSLANPDLRFLVVSAGLFFADYAPEISDDDAQALELTRAEDALVLVLLNPGESLESTTANLLAPVVVNTTSLRAAQIVLDDRRHPLAAPLVR</sequence>
<comment type="subcellular location">
    <subcellularLocation>
        <location evidence="4">Cytoplasm</location>
    </subcellularLocation>
</comment>
<dbReference type="InterPro" id="IPR024046">
    <property type="entry name" value="Flagellar_assmbl_FliW_dom_sf"/>
</dbReference>
<dbReference type="SUPFAM" id="SSF141457">
    <property type="entry name" value="BH3618-like"/>
    <property type="match status" value="1"/>
</dbReference>
<keyword evidence="6" id="KW-1185">Reference proteome</keyword>
<reference evidence="5 6" key="1">
    <citation type="journal article" date="2019" name="Int. J. Syst. Evol. Microbiol.">
        <title>The Global Catalogue of Microorganisms (GCM) 10K type strain sequencing project: providing services to taxonomists for standard genome sequencing and annotation.</title>
        <authorList>
            <consortium name="The Broad Institute Genomics Platform"/>
            <consortium name="The Broad Institute Genome Sequencing Center for Infectious Disease"/>
            <person name="Wu L."/>
            <person name="Ma J."/>
        </authorList>
    </citation>
    <scope>NUCLEOTIDE SEQUENCE [LARGE SCALE GENOMIC DNA]</scope>
    <source>
        <strain evidence="5 6">JCM 13008</strain>
    </source>
</reference>
<dbReference type="PANTHER" id="PTHR39190">
    <property type="entry name" value="FLAGELLAR ASSEMBLY FACTOR FLIW"/>
    <property type="match status" value="1"/>
</dbReference>
<keyword evidence="4" id="KW-0143">Chaperone</keyword>
<dbReference type="Pfam" id="PF02623">
    <property type="entry name" value="FliW"/>
    <property type="match status" value="1"/>
</dbReference>
<name>A0ABN1TU84_9ACTN</name>
<accession>A0ABN1TU84</accession>
<evidence type="ECO:0000256" key="3">
    <source>
        <dbReference type="ARBA" id="ARBA00022845"/>
    </source>
</evidence>
<dbReference type="Gene3D" id="2.30.290.10">
    <property type="entry name" value="BH3618-like"/>
    <property type="match status" value="1"/>
</dbReference>
<organism evidence="5 6">
    <name type="scientific">Nocardioides dubius</name>
    <dbReference type="NCBI Taxonomy" id="317019"/>
    <lineage>
        <taxon>Bacteria</taxon>
        <taxon>Bacillati</taxon>
        <taxon>Actinomycetota</taxon>
        <taxon>Actinomycetes</taxon>
        <taxon>Propionibacteriales</taxon>
        <taxon>Nocardioidaceae</taxon>
        <taxon>Nocardioides</taxon>
    </lineage>
</organism>
<comment type="function">
    <text evidence="4">Acts as an anti-CsrA protein, binds CsrA and prevents it from repressing translation of its target genes, one of which is flagellin. Binds to flagellin and participates in the assembly of the flagellum.</text>
</comment>
<proteinExistence type="inferred from homology"/>
<keyword evidence="5" id="KW-0969">Cilium</keyword>
<comment type="similarity">
    <text evidence="4">Belongs to the FliW family.</text>
</comment>
<comment type="subunit">
    <text evidence="4">Interacts with translational regulator CsrA and flagellin(s).</text>
</comment>
<comment type="caution">
    <text evidence="5">The sequence shown here is derived from an EMBL/GenBank/DDBJ whole genome shotgun (WGS) entry which is preliminary data.</text>
</comment>
<evidence type="ECO:0000256" key="4">
    <source>
        <dbReference type="HAMAP-Rule" id="MF_01185"/>
    </source>
</evidence>
<keyword evidence="5" id="KW-0966">Cell projection</keyword>
<dbReference type="HAMAP" id="MF_01185">
    <property type="entry name" value="FliW"/>
    <property type="match status" value="1"/>
</dbReference>
<evidence type="ECO:0000256" key="2">
    <source>
        <dbReference type="ARBA" id="ARBA00022795"/>
    </source>
</evidence>